<feature type="transmembrane region" description="Helical" evidence="3">
    <location>
        <begin position="229"/>
        <end position="246"/>
    </location>
</feature>
<feature type="transmembrane region" description="Helical" evidence="3">
    <location>
        <begin position="266"/>
        <end position="286"/>
    </location>
</feature>
<feature type="transmembrane region" description="Helical" evidence="3">
    <location>
        <begin position="347"/>
        <end position="365"/>
    </location>
</feature>
<keyword evidence="3" id="KW-1133">Transmembrane helix</keyword>
<comment type="caution">
    <text evidence="5">The sequence shown here is derived from an EMBL/GenBank/DDBJ whole genome shotgun (WGS) entry which is preliminary data.</text>
</comment>
<feature type="transmembrane region" description="Helical" evidence="3">
    <location>
        <begin position="318"/>
        <end position="335"/>
    </location>
</feature>
<keyword evidence="3" id="KW-0812">Transmembrane</keyword>
<feature type="transmembrane region" description="Helical" evidence="3">
    <location>
        <begin position="143"/>
        <end position="160"/>
    </location>
</feature>
<feature type="region of interest" description="Disordered" evidence="2">
    <location>
        <begin position="439"/>
        <end position="471"/>
    </location>
</feature>
<evidence type="ECO:0000256" key="1">
    <source>
        <dbReference type="ARBA" id="ARBA00034125"/>
    </source>
</evidence>
<evidence type="ECO:0000259" key="4">
    <source>
        <dbReference type="Pfam" id="PF06738"/>
    </source>
</evidence>
<dbReference type="Proteomes" id="UP000291483">
    <property type="component" value="Unassembled WGS sequence"/>
</dbReference>
<dbReference type="AlphaFoldDB" id="A0A4Q8AML4"/>
<feature type="domain" description="Threonine/serine exporter-like N-terminal" evidence="4">
    <location>
        <begin position="14"/>
        <end position="246"/>
    </location>
</feature>
<sequence length="471" mass="49564">MPDEVVDPAVLRRFMLGLAEGMNAAEESVDRIRDTMVAVAQSYGRSDTEFVVLPTVIIVQTRAVEEGRVEIRSTGASFRFDQIAALYTLVEEARRGEVDPLDGIHRLNDIGSMKPRHAWAVRTFGHALLAAGLSLLLAPTWQGLLVAFVLGAFIGVAKLVRSPTLQIVFPVFVAFACALAVFLIAPYVAIGDPIRLLVAPLVTFLPGGVLTTATVELAAGQMIAGASRLVFGLVQLSLLAFGILAAGTVVGVDSSSYVPEAATGAFPWWAAIGGVLLFAIGNYLHFSAPASTFGWVLLVLVVAYIGQALGTAFVGSTVSGFVGALAMTPVVLWIASLRGGAPSQLTFLPAFWLLVPGAAGLVGLTEAVGTTKGFEDFVTALTSVMSIALGVLIGTALYRTVHRGAEELAEFHIDVPAALTEEKAPPFWAKLIPGTPRSFWRRPHREPAVRPAAGAPALTEASASQSAPSRD</sequence>
<proteinExistence type="inferred from homology"/>
<name>A0A4Q8AML4_9MICO</name>
<accession>A0A4Q8AML4</accession>
<dbReference type="Pfam" id="PF06738">
    <property type="entry name" value="ThrE"/>
    <property type="match status" value="1"/>
</dbReference>
<feature type="compositionally biased region" description="Polar residues" evidence="2">
    <location>
        <begin position="461"/>
        <end position="471"/>
    </location>
</feature>
<dbReference type="OrthoDB" id="235893at2"/>
<keyword evidence="3" id="KW-0472">Membrane</keyword>
<dbReference type="GO" id="GO:0022857">
    <property type="term" value="F:transmembrane transporter activity"/>
    <property type="evidence" value="ECO:0007669"/>
    <property type="project" value="InterPro"/>
</dbReference>
<organism evidence="5 6">
    <name type="scientific">Microterricola gilva</name>
    <dbReference type="NCBI Taxonomy" id="393267"/>
    <lineage>
        <taxon>Bacteria</taxon>
        <taxon>Bacillati</taxon>
        <taxon>Actinomycetota</taxon>
        <taxon>Actinomycetes</taxon>
        <taxon>Micrococcales</taxon>
        <taxon>Microbacteriaceae</taxon>
        <taxon>Microterricola</taxon>
    </lineage>
</organism>
<dbReference type="PANTHER" id="PTHR31082">
    <property type="entry name" value="PHEROMONE-REGULATED MEMBRANE PROTEIN 10"/>
    <property type="match status" value="1"/>
</dbReference>
<reference evidence="5 6" key="1">
    <citation type="submission" date="2019-02" db="EMBL/GenBank/DDBJ databases">
        <title>Sequencing the genomes of 1000 actinobacteria strains.</title>
        <authorList>
            <person name="Klenk H.-P."/>
        </authorList>
    </citation>
    <scope>NUCLEOTIDE SEQUENCE [LARGE SCALE GENOMIC DNA]</scope>
    <source>
        <strain evidence="5 6">DSM 18319</strain>
    </source>
</reference>
<dbReference type="InterPro" id="IPR051361">
    <property type="entry name" value="ThrE/Ser_Exporter"/>
</dbReference>
<comment type="similarity">
    <text evidence="1">Belongs to the ThrE exporter (TC 2.A.79) family.</text>
</comment>
<feature type="transmembrane region" description="Helical" evidence="3">
    <location>
        <begin position="293"/>
        <end position="312"/>
    </location>
</feature>
<dbReference type="InterPro" id="IPR010619">
    <property type="entry name" value="ThrE-like_N"/>
</dbReference>
<gene>
    <name evidence="5" type="ORF">EV379_1683</name>
</gene>
<dbReference type="PANTHER" id="PTHR31082:SF4">
    <property type="entry name" value="PHEROMONE-REGULATED MEMBRANE PROTEIN 10"/>
    <property type="match status" value="1"/>
</dbReference>
<dbReference type="RefSeq" id="WP_130505723.1">
    <property type="nucleotide sequence ID" value="NZ_SHLC01000001.1"/>
</dbReference>
<evidence type="ECO:0000313" key="5">
    <source>
        <dbReference type="EMBL" id="RZU65351.1"/>
    </source>
</evidence>
<keyword evidence="6" id="KW-1185">Reference proteome</keyword>
<evidence type="ECO:0000313" key="6">
    <source>
        <dbReference type="Proteomes" id="UP000291483"/>
    </source>
</evidence>
<evidence type="ECO:0000256" key="3">
    <source>
        <dbReference type="SAM" id="Phobius"/>
    </source>
</evidence>
<protein>
    <submittedName>
        <fullName evidence="5">Uncharacterized membrane protein YjjP (DUF1212 family)</fullName>
    </submittedName>
</protein>
<feature type="transmembrane region" description="Helical" evidence="3">
    <location>
        <begin position="377"/>
        <end position="398"/>
    </location>
</feature>
<feature type="transmembrane region" description="Helical" evidence="3">
    <location>
        <begin position="167"/>
        <end position="190"/>
    </location>
</feature>
<feature type="transmembrane region" description="Helical" evidence="3">
    <location>
        <begin position="196"/>
        <end position="217"/>
    </location>
</feature>
<dbReference type="EMBL" id="SHLC01000001">
    <property type="protein sequence ID" value="RZU65351.1"/>
    <property type="molecule type" value="Genomic_DNA"/>
</dbReference>
<evidence type="ECO:0000256" key="2">
    <source>
        <dbReference type="SAM" id="MobiDB-lite"/>
    </source>
</evidence>